<proteinExistence type="predicted"/>
<keyword evidence="4" id="KW-1185">Reference proteome</keyword>
<dbReference type="Gene3D" id="3.40.50.10070">
    <property type="entry name" value="TolB, N-terminal domain"/>
    <property type="match status" value="1"/>
</dbReference>
<evidence type="ECO:0000259" key="2">
    <source>
        <dbReference type="SMART" id="SM01043"/>
    </source>
</evidence>
<dbReference type="RefSeq" id="WP_085865658.1">
    <property type="nucleotide sequence ID" value="NZ_FWFT01000007.1"/>
</dbReference>
<dbReference type="Gene3D" id="1.10.10.10">
    <property type="entry name" value="Winged helix-like DNA-binding domain superfamily/Winged helix DNA-binding domain"/>
    <property type="match status" value="1"/>
</dbReference>
<evidence type="ECO:0000256" key="1">
    <source>
        <dbReference type="SAM" id="MobiDB-lite"/>
    </source>
</evidence>
<feature type="compositionally biased region" description="Low complexity" evidence="1">
    <location>
        <begin position="252"/>
        <end position="261"/>
    </location>
</feature>
<dbReference type="PANTHER" id="PTHR35807">
    <property type="entry name" value="TRANSCRIPTIONAL REGULATOR REDD-RELATED"/>
    <property type="match status" value="1"/>
</dbReference>
<dbReference type="Pfam" id="PF03704">
    <property type="entry name" value="BTAD"/>
    <property type="match status" value="1"/>
</dbReference>
<accession>A0A1Y5TDH0</accession>
<organism evidence="3 4">
    <name type="scientific">Pseudooctadecabacter jejudonensis</name>
    <dbReference type="NCBI Taxonomy" id="1391910"/>
    <lineage>
        <taxon>Bacteria</taxon>
        <taxon>Pseudomonadati</taxon>
        <taxon>Pseudomonadota</taxon>
        <taxon>Alphaproteobacteria</taxon>
        <taxon>Rhodobacterales</taxon>
        <taxon>Paracoccaceae</taxon>
        <taxon>Pseudooctadecabacter</taxon>
    </lineage>
</organism>
<dbReference type="InterPro" id="IPR011990">
    <property type="entry name" value="TPR-like_helical_dom_sf"/>
</dbReference>
<dbReference type="InterPro" id="IPR036388">
    <property type="entry name" value="WH-like_DNA-bd_sf"/>
</dbReference>
<name>A0A1Y5TDH0_9RHOB</name>
<dbReference type="EMBL" id="FWFT01000007">
    <property type="protein sequence ID" value="SLN61708.1"/>
    <property type="molecule type" value="Genomic_DNA"/>
</dbReference>
<dbReference type="SMART" id="SM01043">
    <property type="entry name" value="BTAD"/>
    <property type="match status" value="1"/>
</dbReference>
<sequence>MGDNRIMLRCLSGAWVEGATADAEGNLRITARKKVALLAYLALDRQSAPRDLLAGLIWGDVPDAKARASLRQALSELRAAHPVLQQALVIDRTTVSLVPGHIDIETDAIVDQVTSGQMPPQLRAGGETVNDILYGFETIGERYADWVRDIRKACSDRILQALTTTANRVDLPAALRIDLAEAALMLDPLSERNCRAAMQLALGLGDTGKALQIYSTFYARMEAELDMEPSLETQDLAVSIKLNGIEASEAQATTPTSSPTAPTVPPHRNHGRPTLAVLPMQATGSEPIDDYLPELLVDNLVLRITRTRDISVISRVSIRHLSERPDIAQVLLHELGVRYIISGHIRRQGDVYHLNVELSKTDEGVVLWVDRYQTTLPDLEDAQSRIADEVVNRILPNLQGAELSDARLIDVAHLSAYQKLLRAQELIYTLSQPKFEEAGRQLIQTIADWPDFTPARVSLGDWHSLRVGQGWSDGAANDLAQLETQLEAALKSDRRNGRALAMLGHNKAVYARRPAEAKALFDEALSAAPGDAETLLWTGPSLAFSGQADAAIERLEHAHSLNFDNPLGFRYDHFRAIAYFAADRMEDAMALGLASAQRNGRYTSNLRLTAAAAAAIQKNDVAHEMAARVLSLEPDFKIAPLVAESPFYDPAKRAQYGQLLFAAGLPS</sequence>
<dbReference type="InterPro" id="IPR051677">
    <property type="entry name" value="AfsR-DnrI-RedD_regulator"/>
</dbReference>
<feature type="region of interest" description="Disordered" evidence="1">
    <location>
        <begin position="249"/>
        <end position="273"/>
    </location>
</feature>
<dbReference type="AlphaFoldDB" id="A0A1Y5TDH0"/>
<dbReference type="Gene3D" id="1.25.40.10">
    <property type="entry name" value="Tetratricopeptide repeat domain"/>
    <property type="match status" value="2"/>
</dbReference>
<reference evidence="3 4" key="1">
    <citation type="submission" date="2017-03" db="EMBL/GenBank/DDBJ databases">
        <authorList>
            <person name="Afonso C.L."/>
            <person name="Miller P.J."/>
            <person name="Scott M.A."/>
            <person name="Spackman E."/>
            <person name="Goraichik I."/>
            <person name="Dimitrov K.M."/>
            <person name="Suarez D.L."/>
            <person name="Swayne D.E."/>
        </authorList>
    </citation>
    <scope>NUCLEOTIDE SEQUENCE [LARGE SCALE GENOMIC DNA]</scope>
    <source>
        <strain evidence="3 4">CECT 8397</strain>
    </source>
</reference>
<dbReference type="InterPro" id="IPR005158">
    <property type="entry name" value="BTAD"/>
</dbReference>
<evidence type="ECO:0000313" key="3">
    <source>
        <dbReference type="EMBL" id="SLN61708.1"/>
    </source>
</evidence>
<dbReference type="SUPFAM" id="SSF48452">
    <property type="entry name" value="TPR-like"/>
    <property type="match status" value="2"/>
</dbReference>
<gene>
    <name evidence="3" type="ORF">PSJ8397_03265</name>
</gene>
<evidence type="ECO:0000313" key="4">
    <source>
        <dbReference type="Proteomes" id="UP000193623"/>
    </source>
</evidence>
<feature type="domain" description="Bacterial transcriptional activator" evidence="2">
    <location>
        <begin position="106"/>
        <end position="241"/>
    </location>
</feature>
<dbReference type="OrthoDB" id="54411at2"/>
<dbReference type="Proteomes" id="UP000193623">
    <property type="component" value="Unassembled WGS sequence"/>
</dbReference>
<protein>
    <submittedName>
        <fullName evidence="3">Invasion protein regulator</fullName>
    </submittedName>
</protein>